<dbReference type="RefSeq" id="WP_344691536.1">
    <property type="nucleotide sequence ID" value="NZ_BAABBF010000001.1"/>
</dbReference>
<name>A0ABP7CWI5_9SPHN</name>
<protein>
    <submittedName>
        <fullName evidence="1">Uncharacterized protein</fullName>
    </submittedName>
</protein>
<comment type="caution">
    <text evidence="1">The sequence shown here is derived from an EMBL/GenBank/DDBJ whole genome shotgun (WGS) entry which is preliminary data.</text>
</comment>
<gene>
    <name evidence="1" type="ORF">GCM10022268_02770</name>
</gene>
<dbReference type="Proteomes" id="UP001500523">
    <property type="component" value="Unassembled WGS sequence"/>
</dbReference>
<proteinExistence type="predicted"/>
<evidence type="ECO:0000313" key="1">
    <source>
        <dbReference type="EMBL" id="GAA3695577.1"/>
    </source>
</evidence>
<keyword evidence="2" id="KW-1185">Reference proteome</keyword>
<organism evidence="1 2">
    <name type="scientific">Sphingomonas cynarae</name>
    <dbReference type="NCBI Taxonomy" id="930197"/>
    <lineage>
        <taxon>Bacteria</taxon>
        <taxon>Pseudomonadati</taxon>
        <taxon>Pseudomonadota</taxon>
        <taxon>Alphaproteobacteria</taxon>
        <taxon>Sphingomonadales</taxon>
        <taxon>Sphingomonadaceae</taxon>
        <taxon>Sphingomonas</taxon>
    </lineage>
</organism>
<accession>A0ABP7CWI5</accession>
<dbReference type="EMBL" id="BAABBF010000001">
    <property type="protein sequence ID" value="GAA3695577.1"/>
    <property type="molecule type" value="Genomic_DNA"/>
</dbReference>
<evidence type="ECO:0000313" key="2">
    <source>
        <dbReference type="Proteomes" id="UP001500523"/>
    </source>
</evidence>
<reference evidence="2" key="1">
    <citation type="journal article" date="2019" name="Int. J. Syst. Evol. Microbiol.">
        <title>The Global Catalogue of Microorganisms (GCM) 10K type strain sequencing project: providing services to taxonomists for standard genome sequencing and annotation.</title>
        <authorList>
            <consortium name="The Broad Institute Genomics Platform"/>
            <consortium name="The Broad Institute Genome Sequencing Center for Infectious Disease"/>
            <person name="Wu L."/>
            <person name="Ma J."/>
        </authorList>
    </citation>
    <scope>NUCLEOTIDE SEQUENCE [LARGE SCALE GENOMIC DNA]</scope>
    <source>
        <strain evidence="2">JCM 17498</strain>
    </source>
</reference>
<sequence length="126" mass="14218">MTDKTLTTDKASTAWNADGVRAWLDGRIAASRADQVVAERGGRARQDDCDQATAEEMVCTLLRGKASLDDQATFVAALRALLDRDEYIWRGVYDDARFDRHVRTYVRKLVKMAKTTTGFDRTGHYQ</sequence>